<dbReference type="AlphaFoldDB" id="A0AAD7BR18"/>
<gene>
    <name evidence="4" type="ORF">FB45DRAFT_918075</name>
</gene>
<name>A0AAD7BR18_9AGAR</name>
<feature type="region of interest" description="Disordered" evidence="1">
    <location>
        <begin position="139"/>
        <end position="164"/>
    </location>
</feature>
<evidence type="ECO:0000259" key="3">
    <source>
        <dbReference type="Pfam" id="PF25871"/>
    </source>
</evidence>
<feature type="domain" description="PEX14-like helix-turn-helix" evidence="3">
    <location>
        <begin position="7"/>
        <end position="77"/>
    </location>
</feature>
<reference evidence="4" key="1">
    <citation type="submission" date="2023-03" db="EMBL/GenBank/DDBJ databases">
        <title>Massive genome expansion in bonnet fungi (Mycena s.s.) driven by repeated elements and novel gene families across ecological guilds.</title>
        <authorList>
            <consortium name="Lawrence Berkeley National Laboratory"/>
            <person name="Harder C.B."/>
            <person name="Miyauchi S."/>
            <person name="Viragh M."/>
            <person name="Kuo A."/>
            <person name="Thoen E."/>
            <person name="Andreopoulos B."/>
            <person name="Lu D."/>
            <person name="Skrede I."/>
            <person name="Drula E."/>
            <person name="Henrissat B."/>
            <person name="Morin E."/>
            <person name="Kohler A."/>
            <person name="Barry K."/>
            <person name="LaButti K."/>
            <person name="Morin E."/>
            <person name="Salamov A."/>
            <person name="Lipzen A."/>
            <person name="Mereny Z."/>
            <person name="Hegedus B."/>
            <person name="Baldrian P."/>
            <person name="Stursova M."/>
            <person name="Weitz H."/>
            <person name="Taylor A."/>
            <person name="Grigoriev I.V."/>
            <person name="Nagy L.G."/>
            <person name="Martin F."/>
            <person name="Kauserud H."/>
        </authorList>
    </citation>
    <scope>NUCLEOTIDE SEQUENCE</scope>
    <source>
        <strain evidence="4">9284</strain>
    </source>
</reference>
<dbReference type="Pfam" id="PF25871">
    <property type="entry name" value="HTH_76"/>
    <property type="match status" value="1"/>
</dbReference>
<dbReference type="InterPro" id="IPR058841">
    <property type="entry name" value="HTH_76"/>
</dbReference>
<dbReference type="PANTHER" id="PTHR36855">
    <property type="entry name" value="CHROMOSOME 10, WHOLE GENOME SHOTGUN SEQUENCE"/>
    <property type="match status" value="1"/>
</dbReference>
<evidence type="ECO:0000313" key="5">
    <source>
        <dbReference type="Proteomes" id="UP001221142"/>
    </source>
</evidence>
<feature type="domain" description="Peroxisomal membrane protein PEX14-like KPWE" evidence="2">
    <location>
        <begin position="116"/>
        <end position="162"/>
    </location>
</feature>
<evidence type="ECO:0000313" key="4">
    <source>
        <dbReference type="EMBL" id="KAJ7628345.1"/>
    </source>
</evidence>
<dbReference type="EMBL" id="JARKIF010000010">
    <property type="protein sequence ID" value="KAJ7628345.1"/>
    <property type="molecule type" value="Genomic_DNA"/>
</dbReference>
<evidence type="ECO:0000256" key="1">
    <source>
        <dbReference type="SAM" id="MobiDB-lite"/>
    </source>
</evidence>
<comment type="caution">
    <text evidence="4">The sequence shown here is derived from an EMBL/GenBank/DDBJ whole genome shotgun (WGS) entry which is preliminary data.</text>
</comment>
<dbReference type="PANTHER" id="PTHR36855:SF1">
    <property type="entry name" value="PEROXISOME MEMBRANE ANCHOR PROTEIN PEX14P N-TERMINAL DOMAIN-CONTAINING PROTEIN"/>
    <property type="match status" value="1"/>
</dbReference>
<proteinExistence type="predicted"/>
<protein>
    <submittedName>
        <fullName evidence="4">Uncharacterized protein</fullName>
    </submittedName>
</protein>
<dbReference type="Proteomes" id="UP001221142">
    <property type="component" value="Unassembled WGS sequence"/>
</dbReference>
<accession>A0AAD7BR18</accession>
<dbReference type="Pfam" id="PF17733">
    <property type="entry name" value="KPWE_dom"/>
    <property type="match status" value="1"/>
</dbReference>
<feature type="region of interest" description="Disordered" evidence="1">
    <location>
        <begin position="96"/>
        <end position="115"/>
    </location>
</feature>
<sequence length="164" mass="17561">MTSELNPLEQYASYPFSTDDEYQDGLASIVAGGALDNNPPEDIKEEILRRTRVFYFNRVTGNAITSDEAREYELSHPGTTASTSAAAVLAAAAAEPVISPSSESESETTPESTGVLSFAQLKALIESGREELIPNNKIIPDGLNEAEPSTSAAPVRKKPWETAT</sequence>
<feature type="compositionally biased region" description="Low complexity" evidence="1">
    <location>
        <begin position="96"/>
        <end position="113"/>
    </location>
</feature>
<keyword evidence="5" id="KW-1185">Reference proteome</keyword>
<organism evidence="4 5">
    <name type="scientific">Roridomyces roridus</name>
    <dbReference type="NCBI Taxonomy" id="1738132"/>
    <lineage>
        <taxon>Eukaryota</taxon>
        <taxon>Fungi</taxon>
        <taxon>Dikarya</taxon>
        <taxon>Basidiomycota</taxon>
        <taxon>Agaricomycotina</taxon>
        <taxon>Agaricomycetes</taxon>
        <taxon>Agaricomycetidae</taxon>
        <taxon>Agaricales</taxon>
        <taxon>Marasmiineae</taxon>
        <taxon>Mycenaceae</taxon>
        <taxon>Roridomyces</taxon>
    </lineage>
</organism>
<evidence type="ECO:0000259" key="2">
    <source>
        <dbReference type="Pfam" id="PF17733"/>
    </source>
</evidence>
<dbReference type="InterPro" id="IPR040554">
    <property type="entry name" value="KPWE_PEX14_dom"/>
</dbReference>